<reference evidence="1 2" key="1">
    <citation type="submission" date="2019-01" db="EMBL/GenBank/DDBJ databases">
        <title>Draft genome sequences of three monokaryotic isolates of the white-rot basidiomycete fungus Dichomitus squalens.</title>
        <authorList>
            <consortium name="DOE Joint Genome Institute"/>
            <person name="Lopez S.C."/>
            <person name="Andreopoulos B."/>
            <person name="Pangilinan J."/>
            <person name="Lipzen A."/>
            <person name="Riley R."/>
            <person name="Ahrendt S."/>
            <person name="Ng V."/>
            <person name="Barry K."/>
            <person name="Daum C."/>
            <person name="Grigoriev I.V."/>
            <person name="Hilden K.S."/>
            <person name="Makela M.R."/>
            <person name="de Vries R.P."/>
        </authorList>
    </citation>
    <scope>NUCLEOTIDE SEQUENCE [LARGE SCALE GENOMIC DNA]</scope>
    <source>
        <strain evidence="1 2">CBS 464.89</strain>
    </source>
</reference>
<dbReference type="Proteomes" id="UP000292082">
    <property type="component" value="Unassembled WGS sequence"/>
</dbReference>
<protein>
    <submittedName>
        <fullName evidence="1">Uncharacterized protein</fullName>
    </submittedName>
</protein>
<name>A0A4Q9PHF9_9APHY</name>
<organism evidence="1 2">
    <name type="scientific">Dichomitus squalens</name>
    <dbReference type="NCBI Taxonomy" id="114155"/>
    <lineage>
        <taxon>Eukaryota</taxon>
        <taxon>Fungi</taxon>
        <taxon>Dikarya</taxon>
        <taxon>Basidiomycota</taxon>
        <taxon>Agaricomycotina</taxon>
        <taxon>Agaricomycetes</taxon>
        <taxon>Polyporales</taxon>
        <taxon>Polyporaceae</taxon>
        <taxon>Dichomitus</taxon>
    </lineage>
</organism>
<dbReference type="EMBL" id="ML145222">
    <property type="protein sequence ID" value="TBU53167.1"/>
    <property type="molecule type" value="Genomic_DNA"/>
</dbReference>
<sequence length="248" mass="27031">MTCGGRRAIRIALLASQRRAFEGSAPRLARPALGEEGPGRNQRSVIARAVRGLTTREVVGNWGGHIALKLELVLTRVVWRCGWRRVRVVRAIRVRGGVGGATILGVASAVHDWPCVCAYSITLLLSSTAARCVLSESVVESKRRMALYRQVFIVRRAMREGERQLGAAVDGEVEGTGAREGVMWAGDGMKGVHEERGRCVLSIQPSLSSQDEQAYRVGSRLVQDTAVFGAHEHPRYARSTGRTHVVPS</sequence>
<proteinExistence type="predicted"/>
<gene>
    <name evidence="1" type="ORF">BD310DRAFT_169862</name>
</gene>
<dbReference type="AlphaFoldDB" id="A0A4Q9PHF9"/>
<keyword evidence="2" id="KW-1185">Reference proteome</keyword>
<evidence type="ECO:0000313" key="1">
    <source>
        <dbReference type="EMBL" id="TBU53167.1"/>
    </source>
</evidence>
<evidence type="ECO:0000313" key="2">
    <source>
        <dbReference type="Proteomes" id="UP000292082"/>
    </source>
</evidence>
<accession>A0A4Q9PHF9</accession>